<accession>A0A0F9JI22</accession>
<dbReference type="EMBL" id="LAZR01017863">
    <property type="protein sequence ID" value="KKL98652.1"/>
    <property type="molecule type" value="Genomic_DNA"/>
</dbReference>
<reference evidence="1" key="1">
    <citation type="journal article" date="2015" name="Nature">
        <title>Complex archaea that bridge the gap between prokaryotes and eukaryotes.</title>
        <authorList>
            <person name="Spang A."/>
            <person name="Saw J.H."/>
            <person name="Jorgensen S.L."/>
            <person name="Zaremba-Niedzwiedzka K."/>
            <person name="Martijn J."/>
            <person name="Lind A.E."/>
            <person name="van Eijk R."/>
            <person name="Schleper C."/>
            <person name="Guy L."/>
            <person name="Ettema T.J."/>
        </authorList>
    </citation>
    <scope>NUCLEOTIDE SEQUENCE</scope>
</reference>
<gene>
    <name evidence="1" type="ORF">LCGC14_1822300</name>
</gene>
<comment type="caution">
    <text evidence="1">The sequence shown here is derived from an EMBL/GenBank/DDBJ whole genome shotgun (WGS) entry which is preliminary data.</text>
</comment>
<feature type="non-terminal residue" evidence="1">
    <location>
        <position position="1"/>
    </location>
</feature>
<name>A0A0F9JI22_9ZZZZ</name>
<dbReference type="AlphaFoldDB" id="A0A0F9JI22"/>
<protein>
    <submittedName>
        <fullName evidence="1">Uncharacterized protein</fullName>
    </submittedName>
</protein>
<organism evidence="1">
    <name type="scientific">marine sediment metagenome</name>
    <dbReference type="NCBI Taxonomy" id="412755"/>
    <lineage>
        <taxon>unclassified sequences</taxon>
        <taxon>metagenomes</taxon>
        <taxon>ecological metagenomes</taxon>
    </lineage>
</organism>
<proteinExistence type="predicted"/>
<evidence type="ECO:0000313" key="1">
    <source>
        <dbReference type="EMBL" id="KKL98652.1"/>
    </source>
</evidence>
<sequence length="371" mass="41684">VHPLLRPVGEYFVRGAAATAADNAKRERAEAERTLHVALQRHVTQRSRYLRMGQMQRVQSRLRDVPDARDSEFYRRATTMFTDELQRFGYNVAEMVWTETAPHARDGDGSGSAWRWGVNARDRMRIGDADGRHIGLVVVSGGTAEEMDAVRSVLRQLPPLTSPTLSASARLKLEQYAAPYVERFQREAQRITAGRKRGARHGRVNVIFRRAEFFRARVGAEKDAPWLRDALLQDLEAIESVYRVRAVFETITDHVYNVRIELYMNEPDGAAADADGDGTEQHGLGAAASHLLDLLTRWVPLESGGGNQEEMTQILYFSDQCDRSSFCNGVEGRAPPPSSVALPPRQLRAYADGQRAQEDAERTGFLLRAHR</sequence>